<organism evidence="2 3">
    <name type="scientific">Nonomuraea polychroma</name>
    <dbReference type="NCBI Taxonomy" id="46176"/>
    <lineage>
        <taxon>Bacteria</taxon>
        <taxon>Bacillati</taxon>
        <taxon>Actinomycetota</taxon>
        <taxon>Actinomycetes</taxon>
        <taxon>Streptosporangiales</taxon>
        <taxon>Streptosporangiaceae</taxon>
        <taxon>Nonomuraea</taxon>
    </lineage>
</organism>
<name>A0A438LZZ0_9ACTN</name>
<protein>
    <submittedName>
        <fullName evidence="2">Helix-turn-helix protein</fullName>
    </submittedName>
</protein>
<evidence type="ECO:0000313" key="2">
    <source>
        <dbReference type="EMBL" id="RVX39134.1"/>
    </source>
</evidence>
<keyword evidence="3" id="KW-1185">Reference proteome</keyword>
<reference evidence="2 3" key="1">
    <citation type="submission" date="2019-01" db="EMBL/GenBank/DDBJ databases">
        <title>Sequencing the genomes of 1000 actinobacteria strains.</title>
        <authorList>
            <person name="Klenk H.-P."/>
        </authorList>
    </citation>
    <scope>NUCLEOTIDE SEQUENCE [LARGE SCALE GENOMIC DNA]</scope>
    <source>
        <strain evidence="2 3">DSM 43925</strain>
    </source>
</reference>
<dbReference type="Gene3D" id="1.10.260.40">
    <property type="entry name" value="lambda repressor-like DNA-binding domains"/>
    <property type="match status" value="1"/>
</dbReference>
<evidence type="ECO:0000259" key="1">
    <source>
        <dbReference type="PROSITE" id="PS50943"/>
    </source>
</evidence>
<dbReference type="AlphaFoldDB" id="A0A438LZZ0"/>
<dbReference type="SUPFAM" id="SSF47413">
    <property type="entry name" value="lambda repressor-like DNA-binding domains"/>
    <property type="match status" value="1"/>
</dbReference>
<dbReference type="InterPro" id="IPR010982">
    <property type="entry name" value="Lambda_DNA-bd_dom_sf"/>
</dbReference>
<accession>A0A438LZZ0</accession>
<dbReference type="RefSeq" id="WP_164903525.1">
    <property type="nucleotide sequence ID" value="NZ_SAUN01000001.1"/>
</dbReference>
<dbReference type="EMBL" id="SAUN01000001">
    <property type="protein sequence ID" value="RVX39134.1"/>
    <property type="molecule type" value="Genomic_DNA"/>
</dbReference>
<feature type="domain" description="HTH cro/C1-type" evidence="1">
    <location>
        <begin position="25"/>
        <end position="68"/>
    </location>
</feature>
<evidence type="ECO:0000313" key="3">
    <source>
        <dbReference type="Proteomes" id="UP000284824"/>
    </source>
</evidence>
<dbReference type="PROSITE" id="PS50943">
    <property type="entry name" value="HTH_CROC1"/>
    <property type="match status" value="1"/>
</dbReference>
<dbReference type="CDD" id="cd00093">
    <property type="entry name" value="HTH_XRE"/>
    <property type="match status" value="1"/>
</dbReference>
<gene>
    <name evidence="2" type="ORF">EDD27_1477</name>
</gene>
<dbReference type="Proteomes" id="UP000284824">
    <property type="component" value="Unassembled WGS sequence"/>
</dbReference>
<dbReference type="InterPro" id="IPR001387">
    <property type="entry name" value="Cro/C1-type_HTH"/>
</dbReference>
<dbReference type="GO" id="GO:0003677">
    <property type="term" value="F:DNA binding"/>
    <property type="evidence" value="ECO:0007669"/>
    <property type="project" value="InterPro"/>
</dbReference>
<comment type="caution">
    <text evidence="2">The sequence shown here is derived from an EMBL/GenBank/DDBJ whole genome shotgun (WGS) entry which is preliminary data.</text>
</comment>
<sequence>MNVILRLRREQLDKYRTIAGVTTEQQLADRMGFHQGTMNKVLNGRHAPSARFIGALLQAFNGVPFDDLWEIVVQDASADVNAVANGAA</sequence>
<proteinExistence type="predicted"/>
<dbReference type="Pfam" id="PF13560">
    <property type="entry name" value="HTH_31"/>
    <property type="match status" value="1"/>
</dbReference>
<dbReference type="SMART" id="SM00530">
    <property type="entry name" value="HTH_XRE"/>
    <property type="match status" value="1"/>
</dbReference>